<keyword evidence="1" id="KW-1133">Transmembrane helix</keyword>
<evidence type="ECO:0000259" key="2">
    <source>
        <dbReference type="Pfam" id="PF12146"/>
    </source>
</evidence>
<proteinExistence type="predicted"/>
<dbReference type="Gene3D" id="3.40.50.1820">
    <property type="entry name" value="alpha/beta hydrolase"/>
    <property type="match status" value="1"/>
</dbReference>
<dbReference type="AlphaFoldDB" id="A0A2T1E9P2"/>
<dbReference type="EMBL" id="PVWK01000062">
    <property type="protein sequence ID" value="PSB29466.1"/>
    <property type="molecule type" value="Genomic_DNA"/>
</dbReference>
<dbReference type="SUPFAM" id="SSF53474">
    <property type="entry name" value="alpha/beta-Hydrolases"/>
    <property type="match status" value="1"/>
</dbReference>
<sequence length="339" mass="38497">MISSRNSRFYGRKQLLFVVSSVTIAYISTCILLFLGQRYLLYRPKPELAMLPNATAFNLPYEDVWIPIAGSHDRLHGWWIPSPSKHDRYAVIPGEPANVLSAPNVMLYFCGVGRNMGDYNYLARVAAFHQLGFSVFVVDYRGYGRSEGLFPSEPQVYEDSQAAWSYLREIRHLPPEQILLYGESLGGAIALDLAVRHPEAEGLIMQSSFTSMSEVVERRQFLRFFPVNWLLTERFDSLSKVRSLRIPILFLHGTADSVIPPEMSQRLYAAAPPPKQLFFIAGAEHVRLYQPGAQSYLRAIQRFVEFLLPRDGGRQLSTLPESKIAPSLSTARSPIYYQQ</sequence>
<name>A0A2T1E9P2_9CYAN</name>
<dbReference type="PANTHER" id="PTHR12277">
    <property type="entry name" value="ALPHA/BETA HYDROLASE DOMAIN-CONTAINING PROTEIN"/>
    <property type="match status" value="1"/>
</dbReference>
<organism evidence="3 4">
    <name type="scientific">Stenomitos frigidus ULC18</name>
    <dbReference type="NCBI Taxonomy" id="2107698"/>
    <lineage>
        <taxon>Bacteria</taxon>
        <taxon>Bacillati</taxon>
        <taxon>Cyanobacteriota</taxon>
        <taxon>Cyanophyceae</taxon>
        <taxon>Leptolyngbyales</taxon>
        <taxon>Leptolyngbyaceae</taxon>
        <taxon>Stenomitos</taxon>
    </lineage>
</organism>
<feature type="transmembrane region" description="Helical" evidence="1">
    <location>
        <begin position="15"/>
        <end position="35"/>
    </location>
</feature>
<evidence type="ECO:0000256" key="1">
    <source>
        <dbReference type="SAM" id="Phobius"/>
    </source>
</evidence>
<dbReference type="InterPro" id="IPR029058">
    <property type="entry name" value="AB_hydrolase_fold"/>
</dbReference>
<dbReference type="InterPro" id="IPR022742">
    <property type="entry name" value="Hydrolase_4"/>
</dbReference>
<accession>A0A2T1E9P2</accession>
<dbReference type="OrthoDB" id="9776685at2"/>
<comment type="caution">
    <text evidence="3">The sequence shown here is derived from an EMBL/GenBank/DDBJ whole genome shotgun (WGS) entry which is preliminary data.</text>
</comment>
<dbReference type="RefSeq" id="WP_106256460.1">
    <property type="nucleotide sequence ID" value="NZ_CAWNSW010000155.1"/>
</dbReference>
<evidence type="ECO:0000313" key="4">
    <source>
        <dbReference type="Proteomes" id="UP000239576"/>
    </source>
</evidence>
<dbReference type="PANTHER" id="PTHR12277:SF81">
    <property type="entry name" value="PROTEIN ABHD13"/>
    <property type="match status" value="1"/>
</dbReference>
<keyword evidence="4" id="KW-1185">Reference proteome</keyword>
<dbReference type="InterPro" id="IPR000073">
    <property type="entry name" value="AB_hydrolase_1"/>
</dbReference>
<keyword evidence="1" id="KW-0812">Transmembrane</keyword>
<evidence type="ECO:0000313" key="3">
    <source>
        <dbReference type="EMBL" id="PSB29466.1"/>
    </source>
</evidence>
<dbReference type="Proteomes" id="UP000239576">
    <property type="component" value="Unassembled WGS sequence"/>
</dbReference>
<gene>
    <name evidence="3" type="ORF">C7B82_11660</name>
</gene>
<feature type="domain" description="Serine aminopeptidase S33" evidence="2">
    <location>
        <begin position="240"/>
        <end position="286"/>
    </location>
</feature>
<dbReference type="PRINTS" id="PR00111">
    <property type="entry name" value="ABHYDROLASE"/>
</dbReference>
<reference evidence="3 4" key="2">
    <citation type="submission" date="2018-03" db="EMBL/GenBank/DDBJ databases">
        <title>The ancient ancestry and fast evolution of plastids.</title>
        <authorList>
            <person name="Moore K.R."/>
            <person name="Magnabosco C."/>
            <person name="Momper L."/>
            <person name="Gold D.A."/>
            <person name="Bosak T."/>
            <person name="Fournier G.P."/>
        </authorList>
    </citation>
    <scope>NUCLEOTIDE SEQUENCE [LARGE SCALE GENOMIC DNA]</scope>
    <source>
        <strain evidence="3 4">ULC18</strain>
    </source>
</reference>
<reference evidence="4" key="1">
    <citation type="submission" date="2018-02" db="EMBL/GenBank/DDBJ databases">
        <authorList>
            <person name="Moore K."/>
            <person name="Momper L."/>
        </authorList>
    </citation>
    <scope>NUCLEOTIDE SEQUENCE [LARGE SCALE GENOMIC DNA]</scope>
    <source>
        <strain evidence="4">ULC18</strain>
    </source>
</reference>
<dbReference type="Pfam" id="PF12146">
    <property type="entry name" value="Hydrolase_4"/>
    <property type="match status" value="2"/>
</dbReference>
<protein>
    <submittedName>
        <fullName evidence="3">Prolyl oligopeptidase</fullName>
    </submittedName>
</protein>
<keyword evidence="1" id="KW-0472">Membrane</keyword>
<feature type="domain" description="Serine aminopeptidase S33" evidence="2">
    <location>
        <begin position="105"/>
        <end position="230"/>
    </location>
</feature>